<sequence>MPSLTVLMDLATKLDITPTEAGHLYRLADRMLKSWYPSDAAGDRVELSPKTLILASRINDQVKKCHPSLGLVGRQLFEVVGIFQERMTHQYDTDSEDGFAAAVDDSLEIAGLLDTAGDCPICHKSGHISASRHHVCARLILARANCQCAHCGKPASNTYGWKPVCEPCDEHQNHLDALCD</sequence>
<keyword evidence="2" id="KW-1185">Reference proteome</keyword>
<protein>
    <recommendedName>
        <fullName evidence="3">Formate dehydrogenase</fullName>
    </recommendedName>
</protein>
<evidence type="ECO:0000313" key="1">
    <source>
        <dbReference type="EMBL" id="KVP98283.1"/>
    </source>
</evidence>
<dbReference type="AlphaFoldDB" id="A0AAW3MWG9"/>
<accession>A0AAW3MWG9</accession>
<dbReference type="Proteomes" id="UP000056453">
    <property type="component" value="Unassembled WGS sequence"/>
</dbReference>
<gene>
    <name evidence="1" type="ORF">WJ96_07115</name>
</gene>
<comment type="caution">
    <text evidence="1">The sequence shown here is derived from an EMBL/GenBank/DDBJ whole genome shotgun (WGS) entry which is preliminary data.</text>
</comment>
<name>A0AAW3MWG9_9BURK</name>
<evidence type="ECO:0000313" key="2">
    <source>
        <dbReference type="Proteomes" id="UP000056453"/>
    </source>
</evidence>
<reference evidence="1 2" key="1">
    <citation type="submission" date="2015-11" db="EMBL/GenBank/DDBJ databases">
        <title>Expanding the genomic diversity of Burkholderia species for the development of highly accurate diagnostics.</title>
        <authorList>
            <person name="Sahl J."/>
            <person name="Keim P."/>
            <person name="Wagner D."/>
        </authorList>
    </citation>
    <scope>NUCLEOTIDE SEQUENCE [LARGE SCALE GENOMIC DNA]</scope>
    <source>
        <strain evidence="1 2">MSMB1808WGS</strain>
    </source>
</reference>
<dbReference type="EMBL" id="LPBJ01000047">
    <property type="protein sequence ID" value="KVP98283.1"/>
    <property type="molecule type" value="Genomic_DNA"/>
</dbReference>
<organism evidence="1 2">
    <name type="scientific">Burkholderia ubonensis</name>
    <dbReference type="NCBI Taxonomy" id="101571"/>
    <lineage>
        <taxon>Bacteria</taxon>
        <taxon>Pseudomonadati</taxon>
        <taxon>Pseudomonadota</taxon>
        <taxon>Betaproteobacteria</taxon>
        <taxon>Burkholderiales</taxon>
        <taxon>Burkholderiaceae</taxon>
        <taxon>Burkholderia</taxon>
        <taxon>Burkholderia cepacia complex</taxon>
    </lineage>
</organism>
<proteinExistence type="predicted"/>
<evidence type="ECO:0008006" key="3">
    <source>
        <dbReference type="Google" id="ProtNLM"/>
    </source>
</evidence>